<feature type="transmembrane region" description="Helical" evidence="1">
    <location>
        <begin position="6"/>
        <end position="23"/>
    </location>
</feature>
<evidence type="ECO:0000313" key="4">
    <source>
        <dbReference type="Proteomes" id="UP000250223"/>
    </source>
</evidence>
<evidence type="ECO:0000259" key="2">
    <source>
        <dbReference type="Pfam" id="PF02517"/>
    </source>
</evidence>
<organism evidence="3 4">
    <name type="scientific">Clostridium cochlearium</name>
    <dbReference type="NCBI Taxonomy" id="1494"/>
    <lineage>
        <taxon>Bacteria</taxon>
        <taxon>Bacillati</taxon>
        <taxon>Bacillota</taxon>
        <taxon>Clostridia</taxon>
        <taxon>Eubacteriales</taxon>
        <taxon>Clostridiaceae</taxon>
        <taxon>Clostridium</taxon>
    </lineage>
</organism>
<dbReference type="GO" id="GO:0006508">
    <property type="term" value="P:proteolysis"/>
    <property type="evidence" value="ECO:0007669"/>
    <property type="project" value="UniProtKB-KW"/>
</dbReference>
<proteinExistence type="predicted"/>
<evidence type="ECO:0000313" key="3">
    <source>
        <dbReference type="EMBL" id="SQB37209.1"/>
    </source>
</evidence>
<accession>A0A240AW08</accession>
<dbReference type="GeneID" id="70577919"/>
<dbReference type="AlphaFoldDB" id="A0A240AW08"/>
<keyword evidence="3" id="KW-0378">Hydrolase</keyword>
<dbReference type="PANTHER" id="PTHR43592">
    <property type="entry name" value="CAAX AMINO TERMINAL PROTEASE"/>
    <property type="match status" value="1"/>
</dbReference>
<dbReference type="GO" id="GO:0004175">
    <property type="term" value="F:endopeptidase activity"/>
    <property type="evidence" value="ECO:0007669"/>
    <property type="project" value="UniProtKB-ARBA"/>
</dbReference>
<feature type="transmembrane region" description="Helical" evidence="1">
    <location>
        <begin position="35"/>
        <end position="66"/>
    </location>
</feature>
<sequence length="235" mass="28188">MEEFLKSIVVYIFIYLPPLIIFWKVWTRRRKNKFILLLISIIYVVGSLFTQNLLPFIFVIINIIYMKREDNFSYIEYKFNFRDFNFFKALIISLFSYAVTIIVAIIALNLFSSYEVPIKDQEIVEIMSKLSLKKFIFMMPITMVFAPIIEEYIFRWLIFEKILKRYMGIFISTLLSSIIFALIHFNIKSFPAILWMGIFNCFLIHKKGYWYAVFNHSFFNSVSTIAILIQKLTYM</sequence>
<keyword evidence="1" id="KW-0812">Transmembrane</keyword>
<dbReference type="PANTHER" id="PTHR43592:SF15">
    <property type="entry name" value="CAAX AMINO TERMINAL PROTEASE FAMILY PROTEIN"/>
    <property type="match status" value="1"/>
</dbReference>
<keyword evidence="1" id="KW-1133">Transmembrane helix</keyword>
<reference evidence="3 4" key="1">
    <citation type="submission" date="2018-06" db="EMBL/GenBank/DDBJ databases">
        <authorList>
            <consortium name="Pathogen Informatics"/>
            <person name="Doyle S."/>
        </authorList>
    </citation>
    <scope>NUCLEOTIDE SEQUENCE [LARGE SCALE GENOMIC DNA]</scope>
    <source>
        <strain evidence="3 4">NCTC13028</strain>
    </source>
</reference>
<dbReference type="Proteomes" id="UP000250223">
    <property type="component" value="Unassembled WGS sequence"/>
</dbReference>
<dbReference type="Pfam" id="PF02517">
    <property type="entry name" value="Rce1-like"/>
    <property type="match status" value="1"/>
</dbReference>
<feature type="transmembrane region" description="Helical" evidence="1">
    <location>
        <begin position="86"/>
        <end position="114"/>
    </location>
</feature>
<evidence type="ECO:0000256" key="1">
    <source>
        <dbReference type="SAM" id="Phobius"/>
    </source>
</evidence>
<dbReference type="EMBL" id="UAWC01000028">
    <property type="protein sequence ID" value="SQB37209.1"/>
    <property type="molecule type" value="Genomic_DNA"/>
</dbReference>
<gene>
    <name evidence="3" type="ORF">NCTC13028_02652</name>
</gene>
<keyword evidence="1" id="KW-0472">Membrane</keyword>
<feature type="domain" description="CAAX prenyl protease 2/Lysostaphin resistance protein A-like" evidence="2">
    <location>
        <begin position="135"/>
        <end position="221"/>
    </location>
</feature>
<feature type="transmembrane region" description="Helical" evidence="1">
    <location>
        <begin position="166"/>
        <end position="187"/>
    </location>
</feature>
<dbReference type="RefSeq" id="WP_095178167.1">
    <property type="nucleotide sequence ID" value="NZ_JAAZKZ010000087.1"/>
</dbReference>
<name>A0A240AW08_CLOCO</name>
<feature type="transmembrane region" description="Helical" evidence="1">
    <location>
        <begin position="208"/>
        <end position="229"/>
    </location>
</feature>
<protein>
    <submittedName>
        <fullName evidence="3">Protease</fullName>
    </submittedName>
</protein>
<dbReference type="GO" id="GO:0080120">
    <property type="term" value="P:CAAX-box protein maturation"/>
    <property type="evidence" value="ECO:0007669"/>
    <property type="project" value="UniProtKB-ARBA"/>
</dbReference>
<feature type="transmembrane region" description="Helical" evidence="1">
    <location>
        <begin position="135"/>
        <end position="154"/>
    </location>
</feature>
<dbReference type="InterPro" id="IPR003675">
    <property type="entry name" value="Rce1/LyrA-like_dom"/>
</dbReference>
<keyword evidence="3" id="KW-0645">Protease</keyword>